<reference evidence="1" key="1">
    <citation type="journal article" date="2021" name="Proc. Natl. Acad. Sci. U.S.A.">
        <title>A Catalog of Tens of Thousands of Viruses from Human Metagenomes Reveals Hidden Associations with Chronic Diseases.</title>
        <authorList>
            <person name="Tisza M.J."/>
            <person name="Buck C.B."/>
        </authorList>
    </citation>
    <scope>NUCLEOTIDE SEQUENCE</scope>
    <source>
        <strain evidence="1">Ct1ba2</strain>
    </source>
</reference>
<name>A0A8S5S794_9CAUD</name>
<evidence type="ECO:0000313" key="1">
    <source>
        <dbReference type="EMBL" id="DAF46570.1"/>
    </source>
</evidence>
<protein>
    <submittedName>
        <fullName evidence="1">Uncharacterized protein</fullName>
    </submittedName>
</protein>
<proteinExistence type="predicted"/>
<dbReference type="EMBL" id="BK032540">
    <property type="protein sequence ID" value="DAF46570.1"/>
    <property type="molecule type" value="Genomic_DNA"/>
</dbReference>
<accession>A0A8S5S794</accession>
<sequence>MANNFKYTAEQGQFLLDNIEIANKELARIFEEKFKININLKYLANFKYRVKKKK</sequence>
<organism evidence="1">
    <name type="scientific">Myoviridae sp. ct1ba2</name>
    <dbReference type="NCBI Taxonomy" id="2827654"/>
    <lineage>
        <taxon>Viruses</taxon>
        <taxon>Duplodnaviria</taxon>
        <taxon>Heunggongvirae</taxon>
        <taxon>Uroviricota</taxon>
        <taxon>Caudoviricetes</taxon>
    </lineage>
</organism>